<evidence type="ECO:0000313" key="3">
    <source>
        <dbReference type="Proteomes" id="UP000253318"/>
    </source>
</evidence>
<proteinExistence type="predicted"/>
<protein>
    <submittedName>
        <fullName evidence="2">Peptidase</fullName>
    </submittedName>
</protein>
<feature type="domain" description="DUF2268" evidence="1">
    <location>
        <begin position="100"/>
        <end position="287"/>
    </location>
</feature>
<gene>
    <name evidence="2" type="ORF">DEF24_03845</name>
</gene>
<dbReference type="EMBL" id="QEIN01000017">
    <property type="protein sequence ID" value="RCV61584.1"/>
    <property type="molecule type" value="Genomic_DNA"/>
</dbReference>
<dbReference type="InterPro" id="IPR018728">
    <property type="entry name" value="DUF2268"/>
</dbReference>
<comment type="caution">
    <text evidence="2">The sequence shown here is derived from an EMBL/GenBank/DDBJ whole genome shotgun (WGS) entry which is preliminary data.</text>
</comment>
<evidence type="ECO:0000313" key="2">
    <source>
        <dbReference type="EMBL" id="RCV61584.1"/>
    </source>
</evidence>
<dbReference type="Pfam" id="PF10026">
    <property type="entry name" value="DUF2268"/>
    <property type="match status" value="1"/>
</dbReference>
<accession>A0A368TA06</accession>
<evidence type="ECO:0000259" key="1">
    <source>
        <dbReference type="Pfam" id="PF10026"/>
    </source>
</evidence>
<reference evidence="2 3" key="1">
    <citation type="submission" date="2018-04" db="EMBL/GenBank/DDBJ databases">
        <title>Novel actinobacteria from marine sediment.</title>
        <authorList>
            <person name="Ng Z.Y."/>
            <person name="Tan G.Y.A."/>
        </authorList>
    </citation>
    <scope>NUCLEOTIDE SEQUENCE [LARGE SCALE GENOMIC DNA]</scope>
    <source>
        <strain evidence="2 3">TPS81</strain>
    </source>
</reference>
<dbReference type="OrthoDB" id="3172031at2"/>
<organism evidence="2 3">
    <name type="scientific">Marinitenerispora sediminis</name>
    <dbReference type="NCBI Taxonomy" id="1931232"/>
    <lineage>
        <taxon>Bacteria</taxon>
        <taxon>Bacillati</taxon>
        <taxon>Actinomycetota</taxon>
        <taxon>Actinomycetes</taxon>
        <taxon>Streptosporangiales</taxon>
        <taxon>Nocardiopsidaceae</taxon>
        <taxon>Marinitenerispora</taxon>
    </lineage>
</organism>
<dbReference type="AlphaFoldDB" id="A0A368TA06"/>
<keyword evidence="3" id="KW-1185">Reference proteome</keyword>
<name>A0A368TA06_9ACTN</name>
<sequence>MSITVLDTYFAMRRILLAPTADRADLLRSMLEPTRGMYRYYPGEVDLLALHLEGAGFPIDRDEERCLDALETLAAAGAWERMQRAFDDALTVLLDAVPGLEAPDITVLLVLGDPGDEHFMGPCLGLTGFGGISGHIVVTLWPFPENVERLEATSVHELHHNLRFGPGGVVWDPMTVTVGDHIVSEGLADAFARQLYGDELGHTRIGVPHLHDDEVFGKVLTGLDVTGMQNFTPWVHGDPSAERFGLTPVGLPMGAGYAAGNRLVDTYLAATGQTAAQLLHADSSEVIAATLRRG</sequence>
<dbReference type="RefSeq" id="WP_114396715.1">
    <property type="nucleotide sequence ID" value="NZ_QEIM01000016.1"/>
</dbReference>
<dbReference type="Proteomes" id="UP000253318">
    <property type="component" value="Unassembled WGS sequence"/>
</dbReference>